<name>I7GNP8_MACFA</name>
<proteinExistence type="evidence at transcript level"/>
<feature type="transmembrane region" description="Helical" evidence="1">
    <location>
        <begin position="6"/>
        <end position="30"/>
    </location>
</feature>
<dbReference type="AlphaFoldDB" id="I7GNP8"/>
<accession>I7GNP8</accession>
<keyword evidence="1" id="KW-1133">Transmembrane helix</keyword>
<dbReference type="EMBL" id="AB174450">
    <property type="protein sequence ID" value="BAE91512.1"/>
    <property type="molecule type" value="mRNA"/>
</dbReference>
<reference evidence="2" key="1">
    <citation type="journal article" date="2007" name="PLoS Biol.">
        <title>Rate of evolution in brain-expressed genes in humans and other primates.</title>
        <authorList>
            <person name="Wang H.-Y."/>
            <person name="Chien H.-C."/>
            <person name="Osada N."/>
            <person name="Hashimoto K."/>
            <person name="Sugano S."/>
            <person name="Gojobori T."/>
            <person name="Chou C.-K."/>
            <person name="Tsai S.-F."/>
            <person name="Wu C.-I."/>
            <person name="Shen C.-K.J."/>
        </authorList>
    </citation>
    <scope>NUCLEOTIDE SEQUENCE</scope>
</reference>
<keyword evidence="1" id="KW-0472">Membrane</keyword>
<organism evidence="2">
    <name type="scientific">Macaca fascicularis</name>
    <name type="common">Crab-eating macaque</name>
    <name type="synonym">Cynomolgus monkey</name>
    <dbReference type="NCBI Taxonomy" id="9541"/>
    <lineage>
        <taxon>Eukaryota</taxon>
        <taxon>Metazoa</taxon>
        <taxon>Chordata</taxon>
        <taxon>Craniata</taxon>
        <taxon>Vertebrata</taxon>
        <taxon>Euteleostomi</taxon>
        <taxon>Mammalia</taxon>
        <taxon>Eutheria</taxon>
        <taxon>Euarchontoglires</taxon>
        <taxon>Primates</taxon>
        <taxon>Haplorrhini</taxon>
        <taxon>Catarrhini</taxon>
        <taxon>Cercopithecidae</taxon>
        <taxon>Cercopithecinae</taxon>
        <taxon>Macaca</taxon>
    </lineage>
</organism>
<evidence type="ECO:0000256" key="1">
    <source>
        <dbReference type="SAM" id="Phobius"/>
    </source>
</evidence>
<protein>
    <submittedName>
        <fullName evidence="2">Macaca fascicularis brain cDNA clone: QtrA-17025, similar to human regulator of G-protein signalling like 2 (RGSL2), mRNA, RefSeq: NM_032267.1</fullName>
    </submittedName>
</protein>
<evidence type="ECO:0000313" key="2">
    <source>
        <dbReference type="EMBL" id="BAE91512.1"/>
    </source>
</evidence>
<keyword evidence="1" id="KW-0812">Transmembrane</keyword>
<sequence>MDIDTSLLRILSIYSFTSFYFFCTLESFVLMHQFPFLEMSVLKAIKKEYSELTHPK</sequence>